<keyword evidence="1" id="KW-0677">Repeat</keyword>
<dbReference type="PROSITE" id="PS50297">
    <property type="entry name" value="ANK_REP_REGION"/>
    <property type="match status" value="1"/>
</dbReference>
<dbReference type="SUPFAM" id="SSF48403">
    <property type="entry name" value="Ankyrin repeat"/>
    <property type="match status" value="1"/>
</dbReference>
<name>A0ABD2KUW8_9BILA</name>
<evidence type="ECO:0000313" key="4">
    <source>
        <dbReference type="EMBL" id="KAL3106405.1"/>
    </source>
</evidence>
<dbReference type="PANTHER" id="PTHR24198">
    <property type="entry name" value="ANKYRIN REPEAT AND PROTEIN KINASE DOMAIN-CONTAINING PROTEIN"/>
    <property type="match status" value="1"/>
</dbReference>
<dbReference type="SMART" id="SM00248">
    <property type="entry name" value="ANK"/>
    <property type="match status" value="3"/>
</dbReference>
<keyword evidence="5" id="KW-1185">Reference proteome</keyword>
<comment type="caution">
    <text evidence="4">The sequence shown here is derived from an EMBL/GenBank/DDBJ whole genome shotgun (WGS) entry which is preliminary data.</text>
</comment>
<evidence type="ECO:0008006" key="6">
    <source>
        <dbReference type="Google" id="ProtNLM"/>
    </source>
</evidence>
<evidence type="ECO:0000256" key="2">
    <source>
        <dbReference type="ARBA" id="ARBA00023043"/>
    </source>
</evidence>
<reference evidence="4 5" key="1">
    <citation type="submission" date="2024-10" db="EMBL/GenBank/DDBJ databases">
        <authorList>
            <person name="Kim D."/>
        </authorList>
    </citation>
    <scope>NUCLEOTIDE SEQUENCE [LARGE SCALE GENOMIC DNA]</scope>
    <source>
        <strain evidence="4">BH-2024</strain>
    </source>
</reference>
<dbReference type="Proteomes" id="UP001620626">
    <property type="component" value="Unassembled WGS sequence"/>
</dbReference>
<keyword evidence="2 3" id="KW-0040">ANK repeat</keyword>
<dbReference type="PANTHER" id="PTHR24198:SF165">
    <property type="entry name" value="ANKYRIN REPEAT-CONTAINING PROTEIN-RELATED"/>
    <property type="match status" value="1"/>
</dbReference>
<organism evidence="4 5">
    <name type="scientific">Heterodera trifolii</name>
    <dbReference type="NCBI Taxonomy" id="157864"/>
    <lineage>
        <taxon>Eukaryota</taxon>
        <taxon>Metazoa</taxon>
        <taxon>Ecdysozoa</taxon>
        <taxon>Nematoda</taxon>
        <taxon>Chromadorea</taxon>
        <taxon>Rhabditida</taxon>
        <taxon>Tylenchina</taxon>
        <taxon>Tylenchomorpha</taxon>
        <taxon>Tylenchoidea</taxon>
        <taxon>Heteroderidae</taxon>
        <taxon>Heteroderinae</taxon>
        <taxon>Heterodera</taxon>
    </lineage>
</organism>
<dbReference type="Gene3D" id="1.25.40.20">
    <property type="entry name" value="Ankyrin repeat-containing domain"/>
    <property type="match status" value="1"/>
</dbReference>
<dbReference type="InterPro" id="IPR036770">
    <property type="entry name" value="Ankyrin_rpt-contain_sf"/>
</dbReference>
<accession>A0ABD2KUW8</accession>
<dbReference type="AlphaFoldDB" id="A0ABD2KUW8"/>
<gene>
    <name evidence="4" type="ORF">niasHT_018491</name>
</gene>
<evidence type="ECO:0000256" key="1">
    <source>
        <dbReference type="ARBA" id="ARBA00022737"/>
    </source>
</evidence>
<dbReference type="InterPro" id="IPR002110">
    <property type="entry name" value="Ankyrin_rpt"/>
</dbReference>
<evidence type="ECO:0000256" key="3">
    <source>
        <dbReference type="PROSITE-ProRule" id="PRU00023"/>
    </source>
</evidence>
<dbReference type="PROSITE" id="PS50088">
    <property type="entry name" value="ANK_REPEAT"/>
    <property type="match status" value="1"/>
</dbReference>
<proteinExistence type="predicted"/>
<dbReference type="EMBL" id="JBICBT010000652">
    <property type="protein sequence ID" value="KAL3106405.1"/>
    <property type="molecule type" value="Genomic_DNA"/>
</dbReference>
<protein>
    <recommendedName>
        <fullName evidence="6">ANK_REP_REGION domain-containing protein</fullName>
    </recommendedName>
</protein>
<sequence length="240" mass="27147">MQQLNYRLLNACRTGNVEQVNRCLISGANVNFTASSDGSKTLIVAAKNDHLTIVEMLTDRNADVRARDDEGFSALFHAVLEENQVNIVRCLLDHGASANEYVNDMTRSPFSLMCQNGNIGLGLLIVCHGITCRDSRAYMDMVQLLYEEYRDNVEVDATDVNGQTALTVPQLQQNLKLSNFWSTYGTRTCIWRTARAVLRWTVPLLAIPLLTRRSSTFWRTFSRIFCEKFRAVLVQCRLGV</sequence>
<feature type="repeat" description="ANK" evidence="3">
    <location>
        <begin position="37"/>
        <end position="69"/>
    </location>
</feature>
<evidence type="ECO:0000313" key="5">
    <source>
        <dbReference type="Proteomes" id="UP001620626"/>
    </source>
</evidence>
<dbReference type="Pfam" id="PF12796">
    <property type="entry name" value="Ank_2"/>
    <property type="match status" value="1"/>
</dbReference>